<feature type="region of interest" description="Disordered" evidence="1">
    <location>
        <begin position="221"/>
        <end position="273"/>
    </location>
</feature>
<dbReference type="PANTHER" id="PTHR37610:SF40">
    <property type="entry name" value="OS01G0909600 PROTEIN"/>
    <property type="match status" value="1"/>
</dbReference>
<dbReference type="Pfam" id="PF14244">
    <property type="entry name" value="Retrotran_gag_3"/>
    <property type="match status" value="1"/>
</dbReference>
<organism evidence="3">
    <name type="scientific">Sesamum latifolium</name>
    <dbReference type="NCBI Taxonomy" id="2727402"/>
    <lineage>
        <taxon>Eukaryota</taxon>
        <taxon>Viridiplantae</taxon>
        <taxon>Streptophyta</taxon>
        <taxon>Embryophyta</taxon>
        <taxon>Tracheophyta</taxon>
        <taxon>Spermatophyta</taxon>
        <taxon>Magnoliopsida</taxon>
        <taxon>eudicotyledons</taxon>
        <taxon>Gunneridae</taxon>
        <taxon>Pentapetalae</taxon>
        <taxon>asterids</taxon>
        <taxon>lamiids</taxon>
        <taxon>Lamiales</taxon>
        <taxon>Pedaliaceae</taxon>
        <taxon>Sesamum</taxon>
    </lineage>
</organism>
<proteinExistence type="predicted"/>
<evidence type="ECO:0000259" key="2">
    <source>
        <dbReference type="Pfam" id="PF14244"/>
    </source>
</evidence>
<dbReference type="EMBL" id="JACGWN010000009">
    <property type="protein sequence ID" value="KAL0433627.1"/>
    <property type="molecule type" value="Genomic_DNA"/>
</dbReference>
<evidence type="ECO:0000256" key="1">
    <source>
        <dbReference type="SAM" id="MobiDB-lite"/>
    </source>
</evidence>
<reference evidence="3" key="2">
    <citation type="journal article" date="2024" name="Plant">
        <title>Genomic evolution and insights into agronomic trait innovations of Sesamum species.</title>
        <authorList>
            <person name="Miao H."/>
            <person name="Wang L."/>
            <person name="Qu L."/>
            <person name="Liu H."/>
            <person name="Sun Y."/>
            <person name="Le M."/>
            <person name="Wang Q."/>
            <person name="Wei S."/>
            <person name="Zheng Y."/>
            <person name="Lin W."/>
            <person name="Duan Y."/>
            <person name="Cao H."/>
            <person name="Xiong S."/>
            <person name="Wang X."/>
            <person name="Wei L."/>
            <person name="Li C."/>
            <person name="Ma Q."/>
            <person name="Ju M."/>
            <person name="Zhao R."/>
            <person name="Li G."/>
            <person name="Mu C."/>
            <person name="Tian Q."/>
            <person name="Mei H."/>
            <person name="Zhang T."/>
            <person name="Gao T."/>
            <person name="Zhang H."/>
        </authorList>
    </citation>
    <scope>NUCLEOTIDE SEQUENCE</scope>
    <source>
        <strain evidence="3">KEN1</strain>
    </source>
</reference>
<gene>
    <name evidence="3" type="ORF">Slati_2697000</name>
</gene>
<protein>
    <recommendedName>
        <fullName evidence="2">Retrotransposon Copia-like N-terminal domain-containing protein</fullName>
    </recommendedName>
</protein>
<dbReference type="AlphaFoldDB" id="A0AAW2VWB2"/>
<accession>A0AAW2VWB2</accession>
<feature type="region of interest" description="Disordered" evidence="1">
    <location>
        <begin position="164"/>
        <end position="188"/>
    </location>
</feature>
<sequence>MATKGGGRESVAATTPATKQEPDFLQLYGGDHPGMVLVSAPFDGTDFLAWKRSVIIALRTKMKLGFIDGRYVMQDKTSDSYETWIRADSMVTSWILNAMTKRISKEEEWDKSQVLQNADRGNFRGRGTPDKRSQMCSHCGKTGHTRYICFKIHGVPEWYKGLKDQKQRDGGSTRGFTVTAGETNGHGAIARPRTRKTLAVGRVLGGLYIIDKHSFTPATVEQIPDDPCLPLPNPDSQSDPRPITIPPNPAFLAPLEPPEPPASSPPQSSAGPILRRTHRQPVQPHWLQDFICNQSSSSPSYDPLIFSPAHMLFLTQVDAGHC</sequence>
<dbReference type="InterPro" id="IPR029472">
    <property type="entry name" value="Copia-like_N"/>
</dbReference>
<dbReference type="PANTHER" id="PTHR37610">
    <property type="entry name" value="CCHC-TYPE DOMAIN-CONTAINING PROTEIN"/>
    <property type="match status" value="1"/>
</dbReference>
<reference evidence="3" key="1">
    <citation type="submission" date="2020-06" db="EMBL/GenBank/DDBJ databases">
        <authorList>
            <person name="Li T."/>
            <person name="Hu X."/>
            <person name="Zhang T."/>
            <person name="Song X."/>
            <person name="Zhang H."/>
            <person name="Dai N."/>
            <person name="Sheng W."/>
            <person name="Hou X."/>
            <person name="Wei L."/>
        </authorList>
    </citation>
    <scope>NUCLEOTIDE SEQUENCE</scope>
    <source>
        <strain evidence="3">KEN1</strain>
        <tissue evidence="3">Leaf</tissue>
    </source>
</reference>
<name>A0AAW2VWB2_9LAMI</name>
<feature type="domain" description="Retrotransposon Copia-like N-terminal" evidence="2">
    <location>
        <begin position="31"/>
        <end position="70"/>
    </location>
</feature>
<comment type="caution">
    <text evidence="3">The sequence shown here is derived from an EMBL/GenBank/DDBJ whole genome shotgun (WGS) entry which is preliminary data.</text>
</comment>
<evidence type="ECO:0000313" key="3">
    <source>
        <dbReference type="EMBL" id="KAL0433627.1"/>
    </source>
</evidence>
<feature type="compositionally biased region" description="Pro residues" evidence="1">
    <location>
        <begin position="243"/>
        <end position="264"/>
    </location>
</feature>